<dbReference type="InterPro" id="IPR049163">
    <property type="entry name" value="Pif1-like_2B_dom"/>
</dbReference>
<dbReference type="GO" id="GO:0006310">
    <property type="term" value="P:DNA recombination"/>
    <property type="evidence" value="ECO:0007669"/>
    <property type="project" value="UniProtKB-UniRule"/>
</dbReference>
<proteinExistence type="inferred from homology"/>
<dbReference type="AlphaFoldDB" id="A0AAX4HF17"/>
<feature type="binding site" evidence="12">
    <location>
        <begin position="196"/>
        <end position="203"/>
    </location>
    <ligand>
        <name>ATP</name>
        <dbReference type="ChEBI" id="CHEBI:30616"/>
    </ligand>
</feature>
<evidence type="ECO:0000256" key="3">
    <source>
        <dbReference type="ARBA" id="ARBA00022801"/>
    </source>
</evidence>
<dbReference type="EMBL" id="CP138898">
    <property type="protein sequence ID" value="WPK27149.1"/>
    <property type="molecule type" value="Genomic_DNA"/>
</dbReference>
<feature type="compositionally biased region" description="Polar residues" evidence="13">
    <location>
        <begin position="49"/>
        <end position="58"/>
    </location>
</feature>
<gene>
    <name evidence="12" type="primary">PIF1</name>
    <name evidence="15" type="ORF">PUMCH_004524</name>
</gene>
<accession>A0AAX4HF17</accession>
<feature type="compositionally biased region" description="Basic and acidic residues" evidence="13">
    <location>
        <begin position="23"/>
        <end position="37"/>
    </location>
</feature>
<dbReference type="PANTHER" id="PTHR47642:SF5">
    <property type="entry name" value="ATP-DEPENDENT DNA HELICASE"/>
    <property type="match status" value="1"/>
</dbReference>
<evidence type="ECO:0000313" key="15">
    <source>
        <dbReference type="EMBL" id="WPK27149.1"/>
    </source>
</evidence>
<feature type="region of interest" description="Disordered" evidence="13">
    <location>
        <begin position="1"/>
        <end position="61"/>
    </location>
</feature>
<name>A0AAX4HF17_9ASCO</name>
<evidence type="ECO:0000256" key="8">
    <source>
        <dbReference type="ARBA" id="ARBA00023172"/>
    </source>
</evidence>
<reference evidence="15 16" key="1">
    <citation type="submission" date="2023-10" db="EMBL/GenBank/DDBJ databases">
        <title>Draft Genome Sequence of Candida saopaulonensis from a very Premature Infant with Sepsis.</title>
        <authorList>
            <person name="Ning Y."/>
            <person name="Dai R."/>
            <person name="Xiao M."/>
            <person name="Xu Y."/>
            <person name="Yan Q."/>
            <person name="Zhang L."/>
        </authorList>
    </citation>
    <scope>NUCLEOTIDE SEQUENCE [LARGE SCALE GENOMIC DNA]</scope>
    <source>
        <strain evidence="15 16">19XY460</strain>
    </source>
</reference>
<evidence type="ECO:0000256" key="9">
    <source>
        <dbReference type="ARBA" id="ARBA00023204"/>
    </source>
</evidence>
<dbReference type="InterPro" id="IPR010285">
    <property type="entry name" value="DNA_helicase_pif1-like_DEAD"/>
</dbReference>
<dbReference type="HAMAP" id="MF_03176">
    <property type="entry name" value="PIF1"/>
    <property type="match status" value="1"/>
</dbReference>
<evidence type="ECO:0000313" key="16">
    <source>
        <dbReference type="Proteomes" id="UP001338582"/>
    </source>
</evidence>
<dbReference type="SMART" id="SM00382">
    <property type="entry name" value="AAA"/>
    <property type="match status" value="1"/>
</dbReference>
<dbReference type="GO" id="GO:0000723">
    <property type="term" value="P:telomere maintenance"/>
    <property type="evidence" value="ECO:0007669"/>
    <property type="project" value="InterPro"/>
</dbReference>
<dbReference type="PANTHER" id="PTHR47642">
    <property type="entry name" value="ATP-DEPENDENT DNA HELICASE"/>
    <property type="match status" value="1"/>
</dbReference>
<dbReference type="InterPro" id="IPR027417">
    <property type="entry name" value="P-loop_NTPase"/>
</dbReference>
<feature type="DNA-binding region" evidence="12">
    <location>
        <begin position="632"/>
        <end position="651"/>
    </location>
</feature>
<organism evidence="15 16">
    <name type="scientific">Australozyma saopauloensis</name>
    <dbReference type="NCBI Taxonomy" id="291208"/>
    <lineage>
        <taxon>Eukaryota</taxon>
        <taxon>Fungi</taxon>
        <taxon>Dikarya</taxon>
        <taxon>Ascomycota</taxon>
        <taxon>Saccharomycotina</taxon>
        <taxon>Pichiomycetes</taxon>
        <taxon>Metschnikowiaceae</taxon>
        <taxon>Australozyma</taxon>
    </lineage>
</organism>
<evidence type="ECO:0000256" key="2">
    <source>
        <dbReference type="ARBA" id="ARBA00022763"/>
    </source>
</evidence>
<sequence>MSSYKSRKSGPTQRTIASFFGAKPEKEREPILLDTPKKKPVNTPERLINAQQPKSRISQPRGAFDEFASSDTSFGSPEVTNFRNPLLARVLSSLGLPEMKKTTETLFVADISDDEKENQSLTLSSKPSMKRAASSNVFELLDGKPRKVAKRAAGSSFTLLTSPSVPAFAGAITLSEEQKTIIDTVVNKGENLFFTGSAGTGKSVVLRQLVQELFRKHSPLYVGVTASTGLAACNIKGQTIHKFLSIGLGTGSPQDLALKIKRNGAAKKKWKTLRVLVVDEILMIDGKLFSKLDQVAQIIRENRKPFGGIQIVCSGDFFQLPPVSKENASQYCFQSPSWSKTMKHTIILTKVFRQQGDNDLIDMLNALRHGSLDPHMISMFQGLLRKVDYSDGIAPTELFPTRQEVKRANEMRLHQLPGKMYSYRANDSDKNPALQRLFDNLMCEQILDLKVGAQVMYLKNTVDSNVVNGSIGTVVSFIAEDLFMKIFAQFHPSDFINVSPAFLEVLRLLSGLIGCVQFSPEQQELFNNIPEQWKDKVSYLANDAFRTPANSELLPLVNFKTSSDFTLILVKREEFSVDQGRMPNFPGSAMVDSLTRQQLPLLLAWAMSIHKAQGQSIDRLRVDLRRTFEKGQIYVALSRATNKEHLEVFNFDHRRVTVSNEVREFYKTLTFAAT</sequence>
<comment type="catalytic activity">
    <reaction evidence="12">
        <text>ATP + H2O = ADP + phosphate + H(+)</text>
        <dbReference type="Rhea" id="RHEA:13065"/>
        <dbReference type="ChEBI" id="CHEBI:15377"/>
        <dbReference type="ChEBI" id="CHEBI:15378"/>
        <dbReference type="ChEBI" id="CHEBI:30616"/>
        <dbReference type="ChEBI" id="CHEBI:43474"/>
        <dbReference type="ChEBI" id="CHEBI:456216"/>
        <dbReference type="EC" id="5.6.2.3"/>
    </reaction>
</comment>
<dbReference type="GO" id="GO:0005524">
    <property type="term" value="F:ATP binding"/>
    <property type="evidence" value="ECO:0007669"/>
    <property type="project" value="UniProtKB-UniRule"/>
</dbReference>
<evidence type="ECO:0000256" key="12">
    <source>
        <dbReference type="HAMAP-Rule" id="MF_03176"/>
    </source>
</evidence>
<dbReference type="Pfam" id="PF21530">
    <property type="entry name" value="Pif1_2B_dom"/>
    <property type="match status" value="1"/>
</dbReference>
<keyword evidence="10 12" id="KW-0413">Isomerase</keyword>
<dbReference type="GO" id="GO:0006281">
    <property type="term" value="P:DNA repair"/>
    <property type="evidence" value="ECO:0007669"/>
    <property type="project" value="UniProtKB-UniRule"/>
</dbReference>
<comment type="subcellular location">
    <subcellularLocation>
        <location evidence="12">Nucleus</location>
    </subcellularLocation>
    <subcellularLocation>
        <location evidence="12">Mitochondrion</location>
    </subcellularLocation>
</comment>
<dbReference type="GO" id="GO:0003677">
    <property type="term" value="F:DNA binding"/>
    <property type="evidence" value="ECO:0007669"/>
    <property type="project" value="UniProtKB-KW"/>
</dbReference>
<keyword evidence="5 12" id="KW-0067">ATP-binding</keyword>
<keyword evidence="8 12" id="KW-0233">DNA recombination</keyword>
<dbReference type="InterPro" id="IPR003593">
    <property type="entry name" value="AAA+_ATPase"/>
</dbReference>
<comment type="similarity">
    <text evidence="12">Belongs to the helicase family. PIF1 subfamily.</text>
</comment>
<dbReference type="Gene3D" id="2.30.30.940">
    <property type="match status" value="1"/>
</dbReference>
<dbReference type="GO" id="GO:0043139">
    <property type="term" value="F:5'-3' DNA helicase activity"/>
    <property type="evidence" value="ECO:0007669"/>
    <property type="project" value="UniProtKB-UniRule"/>
</dbReference>
<dbReference type="EC" id="5.6.2.3" evidence="12"/>
<dbReference type="GO" id="GO:0005634">
    <property type="term" value="C:nucleus"/>
    <property type="evidence" value="ECO:0007669"/>
    <property type="project" value="UniProtKB-SubCell"/>
</dbReference>
<evidence type="ECO:0000256" key="13">
    <source>
        <dbReference type="SAM" id="MobiDB-lite"/>
    </source>
</evidence>
<keyword evidence="11 12" id="KW-0539">Nucleus</keyword>
<protein>
    <recommendedName>
        <fullName evidence="12">ATP-dependent DNA helicase PIF1</fullName>
        <ecNumber evidence="12">5.6.2.3</ecNumber>
    </recommendedName>
    <alternativeName>
        <fullName evidence="12">DNA 5'-3' helicase PIF1</fullName>
    </alternativeName>
    <alternativeName>
        <fullName evidence="12">DNA repair and recombination helicase PIF1</fullName>
    </alternativeName>
</protein>
<keyword evidence="2 12" id="KW-0227">DNA damage</keyword>
<keyword evidence="9 12" id="KW-0234">DNA repair</keyword>
<evidence type="ECO:0000256" key="7">
    <source>
        <dbReference type="ARBA" id="ARBA00023128"/>
    </source>
</evidence>
<comment type="function">
    <text evidence="12">DNA-dependent ATPase and 5'-3' DNA helicase required for the maintenance of both mitochondrial and nuclear genome stability.</text>
</comment>
<keyword evidence="6 12" id="KW-0238">DNA-binding</keyword>
<dbReference type="InterPro" id="IPR051055">
    <property type="entry name" value="PIF1_helicase"/>
</dbReference>
<evidence type="ECO:0000256" key="1">
    <source>
        <dbReference type="ARBA" id="ARBA00022741"/>
    </source>
</evidence>
<dbReference type="Gene3D" id="3.40.50.300">
    <property type="entry name" value="P-loop containing nucleotide triphosphate hydrolases"/>
    <property type="match status" value="1"/>
</dbReference>
<dbReference type="GO" id="GO:0016787">
    <property type="term" value="F:hydrolase activity"/>
    <property type="evidence" value="ECO:0007669"/>
    <property type="project" value="UniProtKB-KW"/>
</dbReference>
<keyword evidence="1 12" id="KW-0547">Nucleotide-binding</keyword>
<evidence type="ECO:0000256" key="10">
    <source>
        <dbReference type="ARBA" id="ARBA00023235"/>
    </source>
</evidence>
<keyword evidence="16" id="KW-1185">Reference proteome</keyword>
<evidence type="ECO:0000256" key="4">
    <source>
        <dbReference type="ARBA" id="ARBA00022806"/>
    </source>
</evidence>
<comment type="subunit">
    <text evidence="12">Monomer.</text>
</comment>
<dbReference type="InterPro" id="IPR048293">
    <property type="entry name" value="PIF1_RRM3_pfh1"/>
</dbReference>
<keyword evidence="4 12" id="KW-0347">Helicase</keyword>
<dbReference type="Pfam" id="PF05970">
    <property type="entry name" value="PIF1"/>
    <property type="match status" value="1"/>
</dbReference>
<evidence type="ECO:0000256" key="5">
    <source>
        <dbReference type="ARBA" id="ARBA00022840"/>
    </source>
</evidence>
<evidence type="ECO:0000256" key="11">
    <source>
        <dbReference type="ARBA" id="ARBA00023242"/>
    </source>
</evidence>
<feature type="domain" description="AAA+ ATPase" evidence="14">
    <location>
        <begin position="188"/>
        <end position="357"/>
    </location>
</feature>
<evidence type="ECO:0000256" key="6">
    <source>
        <dbReference type="ARBA" id="ARBA00023125"/>
    </source>
</evidence>
<dbReference type="CDD" id="cd18809">
    <property type="entry name" value="SF1_C_RecD"/>
    <property type="match status" value="1"/>
</dbReference>
<dbReference type="SUPFAM" id="SSF52540">
    <property type="entry name" value="P-loop containing nucleoside triphosphate hydrolases"/>
    <property type="match status" value="2"/>
</dbReference>
<keyword evidence="3 12" id="KW-0378">Hydrolase</keyword>
<keyword evidence="7 12" id="KW-0496">Mitochondrion</keyword>
<dbReference type="GO" id="GO:0005739">
    <property type="term" value="C:mitochondrion"/>
    <property type="evidence" value="ECO:0007669"/>
    <property type="project" value="UniProtKB-SubCell"/>
</dbReference>
<dbReference type="CDD" id="cd18037">
    <property type="entry name" value="DEXSc_Pif1_like"/>
    <property type="match status" value="1"/>
</dbReference>
<dbReference type="Proteomes" id="UP001338582">
    <property type="component" value="Chromosome 5"/>
</dbReference>
<comment type="cofactor">
    <cofactor evidence="12">
        <name>Mg(2+)</name>
        <dbReference type="ChEBI" id="CHEBI:18420"/>
    </cofactor>
</comment>
<evidence type="ECO:0000259" key="14">
    <source>
        <dbReference type="SMART" id="SM00382"/>
    </source>
</evidence>